<proteinExistence type="predicted"/>
<evidence type="ECO:0000313" key="1">
    <source>
        <dbReference type="EMBL" id="TWW55668.1"/>
    </source>
</evidence>
<dbReference type="GO" id="GO:0042138">
    <property type="term" value="P:meiotic DNA double-strand break formation"/>
    <property type="evidence" value="ECO:0007669"/>
    <property type="project" value="InterPro"/>
</dbReference>
<evidence type="ECO:0000313" key="2">
    <source>
        <dbReference type="Proteomes" id="UP000324091"/>
    </source>
</evidence>
<dbReference type="Proteomes" id="UP000324091">
    <property type="component" value="Chromosome 9"/>
</dbReference>
<sequence>MDQGLFGELSMQPFSFLSPNVTVTAPPSFFQNLPAHLDCEELGLSAIYRSTSKDPLHSGGTVYTVEELENHEDKERQQNLPPLQQRLLLFLLLHYNDPFTVQLSDVVATEVSIERHLEDILNNSKQAVDQEKLRSAFEVILSSSVTIVSCSSNLQFRNACLSSMKVCDTHELSTSLRTSLDKVISWKFVSRSRCYSTKVDECPESEKATRSEI</sequence>
<accession>A0A5C6MM12</accession>
<dbReference type="InterPro" id="IPR028040">
    <property type="entry name" value="TopoVIB-like"/>
</dbReference>
<dbReference type="PANTHER" id="PTHR14652">
    <property type="entry name" value="TYPE 2 DNA TOPOISOMERASE 6 SUBUNIT B-LIKE"/>
    <property type="match status" value="1"/>
</dbReference>
<keyword evidence="2" id="KW-1185">Reference proteome</keyword>
<protein>
    <submittedName>
        <fullName evidence="1">Uncharacterized protein</fullName>
    </submittedName>
</protein>
<dbReference type="EMBL" id="RHFK02000022">
    <property type="protein sequence ID" value="TWW55668.1"/>
    <property type="molecule type" value="Genomic_DNA"/>
</dbReference>
<dbReference type="Pfam" id="PF15091">
    <property type="entry name" value="DUF4554"/>
    <property type="match status" value="1"/>
</dbReference>
<name>A0A5C6MM12_9TELE</name>
<organism evidence="1 2">
    <name type="scientific">Takifugu flavidus</name>
    <name type="common">sansaifugu</name>
    <dbReference type="NCBI Taxonomy" id="433684"/>
    <lineage>
        <taxon>Eukaryota</taxon>
        <taxon>Metazoa</taxon>
        <taxon>Chordata</taxon>
        <taxon>Craniata</taxon>
        <taxon>Vertebrata</taxon>
        <taxon>Euteleostomi</taxon>
        <taxon>Actinopterygii</taxon>
        <taxon>Neopterygii</taxon>
        <taxon>Teleostei</taxon>
        <taxon>Neoteleostei</taxon>
        <taxon>Acanthomorphata</taxon>
        <taxon>Eupercaria</taxon>
        <taxon>Tetraodontiformes</taxon>
        <taxon>Tetradontoidea</taxon>
        <taxon>Tetraodontidae</taxon>
        <taxon>Takifugu</taxon>
    </lineage>
</organism>
<comment type="caution">
    <text evidence="1">The sequence shown here is derived from an EMBL/GenBank/DDBJ whole genome shotgun (WGS) entry which is preliminary data.</text>
</comment>
<reference evidence="1 2" key="1">
    <citation type="submission" date="2019-04" db="EMBL/GenBank/DDBJ databases">
        <title>Chromosome genome assembly for Takifugu flavidus.</title>
        <authorList>
            <person name="Xiao S."/>
        </authorList>
    </citation>
    <scope>NUCLEOTIDE SEQUENCE [LARGE SCALE GENOMIC DNA]</scope>
    <source>
        <strain evidence="1">HTHZ2018</strain>
        <tissue evidence="1">Muscle</tissue>
    </source>
</reference>
<gene>
    <name evidence="1" type="ORF">D4764_09G0007180</name>
</gene>
<dbReference type="AlphaFoldDB" id="A0A5C6MM12"/>
<dbReference type="PANTHER" id="PTHR14652:SF2">
    <property type="entry name" value="TYPE 2 DNA TOPOISOMERASE 6 SUBUNIT B-LIKE"/>
    <property type="match status" value="1"/>
</dbReference>